<proteinExistence type="inferred from homology"/>
<dbReference type="InterPro" id="IPR051543">
    <property type="entry name" value="Serine_Peptidase_S9A"/>
</dbReference>
<evidence type="ECO:0000313" key="7">
    <source>
        <dbReference type="EMBL" id="CAD8076437.1"/>
    </source>
</evidence>
<comment type="caution">
    <text evidence="7">The sequence shown here is derived from an EMBL/GenBank/DDBJ whole genome shotgun (WGS) entry which is preliminary data.</text>
</comment>
<evidence type="ECO:0000313" key="8">
    <source>
        <dbReference type="Proteomes" id="UP000688137"/>
    </source>
</evidence>
<dbReference type="EMBL" id="CAJJDM010000057">
    <property type="protein sequence ID" value="CAD8076437.1"/>
    <property type="molecule type" value="Genomic_DNA"/>
</dbReference>
<feature type="domain" description="Peptidase S9A N-terminal" evidence="6">
    <location>
        <begin position="16"/>
        <end position="367"/>
    </location>
</feature>
<gene>
    <name evidence="7" type="ORF">PPRIM_AZ9-3.1.T0560112</name>
</gene>
<name>A0A8S1M8I7_PARPR</name>
<protein>
    <recommendedName>
        <fullName evidence="2">Prolyl endopeptidase-like</fullName>
    </recommendedName>
    <alternativeName>
        <fullName evidence="3">Prolylendopeptidase-like</fullName>
    </alternativeName>
</protein>
<evidence type="ECO:0000256" key="2">
    <source>
        <dbReference type="ARBA" id="ARBA00039290"/>
    </source>
</evidence>
<dbReference type="InterPro" id="IPR023302">
    <property type="entry name" value="Pept_S9A_N"/>
</dbReference>
<dbReference type="OMA" id="HRSTIIL"/>
<keyword evidence="8" id="KW-1185">Reference proteome</keyword>
<organism evidence="7 8">
    <name type="scientific">Paramecium primaurelia</name>
    <dbReference type="NCBI Taxonomy" id="5886"/>
    <lineage>
        <taxon>Eukaryota</taxon>
        <taxon>Sar</taxon>
        <taxon>Alveolata</taxon>
        <taxon>Ciliophora</taxon>
        <taxon>Intramacronucleata</taxon>
        <taxon>Oligohymenophorea</taxon>
        <taxon>Peniculida</taxon>
        <taxon>Parameciidae</taxon>
        <taxon>Paramecium</taxon>
    </lineage>
</organism>
<dbReference type="Pfam" id="PF00326">
    <property type="entry name" value="Peptidase_S9"/>
    <property type="match status" value="1"/>
</dbReference>
<dbReference type="Proteomes" id="UP000688137">
    <property type="component" value="Unassembled WGS sequence"/>
</dbReference>
<dbReference type="Pfam" id="PF02897">
    <property type="entry name" value="Peptidase_S9_N"/>
    <property type="match status" value="1"/>
</dbReference>
<sequence length="759" mass="88288">MIIKRGLNFSRLIKEASKLIHGRQYIDHYWYLKSNPESLQPIIDNETKIKNSFFEQPQIKEIFDDYYQVSQGRKDGRTHNIPELYDEYEYNGRFAYFDSGNNYQIIERSLKEGEKEVVLDLKKIQFLKQYQATLKLTKLKISDDHKLIAFGIDLLNNEDVVWFIKYIDDERVLRTKLSDCFDAAFTKDNKHLIYTQYDDKFRPYKLMLHKLGTTQEEDELLFEEKDEQFYLDLHQTKDGKYFVLLSQTKQSNEVILIDREDPKKLQLLFSRKENAINLVHHHEEHGLYILTNKNNYDYKVLKQEGDKFVDFYCPQQGEVLQEVDLFHKHLVLYYTKESESFIKVISLQDKEIHNIIIPPSLVYSNDQKNTKNMLRNIYDRVIKKDKSQYFMNQKIENEVLGATIEPGINHNYKSGVFQFHLSTPLVYDQVYQYNLSNKQLSKLQDFSLTGKTFKREEFTCTRYYAPSKDGTEIPITLVHHKGLQKNRQNKLLLHSYGAYGLPQEIPFNTVQLNALEKGWTLAYAHIRGGYERGQDWHRQAILENKIKSIEDLLGCAAYLIAEGYTHPSLLCGLGASAGATTLGAAINMRPDIWKCAILLSPFLDVLGSLLDENLPLTKSDYLEFGNPNDKKIFDTILSYSPYENLKKQVYPAIYISAGTGDFRAPLWNVLKYTEKLKQIAIKSKKVETIGDHPLIIDINDGGHSGGAGVQSVIEEQTRYMTFLDYYVGIGNKEITKKSLTQDIDESIQLADEEDKIQKY</sequence>
<feature type="domain" description="Peptidase S9 prolyl oligopeptidase catalytic" evidence="5">
    <location>
        <begin position="514"/>
        <end position="728"/>
    </location>
</feature>
<dbReference type="PANTHER" id="PTHR11757:SF19">
    <property type="entry name" value="PROLYL ENDOPEPTIDASE-LIKE"/>
    <property type="match status" value="1"/>
</dbReference>
<comment type="similarity">
    <text evidence="1">Belongs to the peptidase S9A family.</text>
</comment>
<evidence type="ECO:0000259" key="6">
    <source>
        <dbReference type="Pfam" id="PF02897"/>
    </source>
</evidence>
<reference evidence="7" key="1">
    <citation type="submission" date="2021-01" db="EMBL/GenBank/DDBJ databases">
        <authorList>
            <consortium name="Genoscope - CEA"/>
            <person name="William W."/>
        </authorList>
    </citation>
    <scope>NUCLEOTIDE SEQUENCE</scope>
</reference>
<dbReference type="GO" id="GO:0006508">
    <property type="term" value="P:proteolysis"/>
    <property type="evidence" value="ECO:0007669"/>
    <property type="project" value="InterPro"/>
</dbReference>
<dbReference type="AlphaFoldDB" id="A0A8S1M8I7"/>
<evidence type="ECO:0000259" key="5">
    <source>
        <dbReference type="Pfam" id="PF00326"/>
    </source>
</evidence>
<dbReference type="PANTHER" id="PTHR11757">
    <property type="entry name" value="PROTEASE FAMILY S9A OLIGOPEPTIDASE"/>
    <property type="match status" value="1"/>
</dbReference>
<evidence type="ECO:0000256" key="3">
    <source>
        <dbReference type="ARBA" id="ARBA00042165"/>
    </source>
</evidence>
<evidence type="ECO:0000256" key="1">
    <source>
        <dbReference type="ARBA" id="ARBA00005228"/>
    </source>
</evidence>
<comment type="function">
    <text evidence="4">Serine peptidase whose precise substrate specificity remains unclear. Does not cleave peptides after a arginine or lysine residue. Regulates trans-Golgi network morphology and sorting by regulating the membrane binding of the AP-1 complex. May play a role in the regulation of synaptic vesicle exocytosis.</text>
</comment>
<dbReference type="GO" id="GO:0004252">
    <property type="term" value="F:serine-type endopeptidase activity"/>
    <property type="evidence" value="ECO:0007669"/>
    <property type="project" value="InterPro"/>
</dbReference>
<dbReference type="InterPro" id="IPR001375">
    <property type="entry name" value="Peptidase_S9_cat"/>
</dbReference>
<evidence type="ECO:0000256" key="4">
    <source>
        <dbReference type="ARBA" id="ARBA00045448"/>
    </source>
</evidence>
<accession>A0A8S1M8I7</accession>